<accession>A0ABQ9G9Q1</accession>
<dbReference type="EMBL" id="JARBHB010000014">
    <property type="protein sequence ID" value="KAJ8869154.1"/>
    <property type="molecule type" value="Genomic_DNA"/>
</dbReference>
<organism evidence="1 2">
    <name type="scientific">Dryococelus australis</name>
    <dbReference type="NCBI Taxonomy" id="614101"/>
    <lineage>
        <taxon>Eukaryota</taxon>
        <taxon>Metazoa</taxon>
        <taxon>Ecdysozoa</taxon>
        <taxon>Arthropoda</taxon>
        <taxon>Hexapoda</taxon>
        <taxon>Insecta</taxon>
        <taxon>Pterygota</taxon>
        <taxon>Neoptera</taxon>
        <taxon>Polyneoptera</taxon>
        <taxon>Phasmatodea</taxon>
        <taxon>Verophasmatodea</taxon>
        <taxon>Anareolatae</taxon>
        <taxon>Phasmatidae</taxon>
        <taxon>Eurycanthinae</taxon>
        <taxon>Dryococelus</taxon>
    </lineage>
</organism>
<reference evidence="1 2" key="1">
    <citation type="submission" date="2023-02" db="EMBL/GenBank/DDBJ databases">
        <title>LHISI_Scaffold_Assembly.</title>
        <authorList>
            <person name="Stuart O.P."/>
            <person name="Cleave R."/>
            <person name="Magrath M.J.L."/>
            <person name="Mikheyev A.S."/>
        </authorList>
    </citation>
    <scope>NUCLEOTIDE SEQUENCE [LARGE SCALE GENOMIC DNA]</scope>
    <source>
        <strain evidence="1">Daus_M_001</strain>
        <tissue evidence="1">Leg muscle</tissue>
    </source>
</reference>
<dbReference type="Proteomes" id="UP001159363">
    <property type="component" value="Chromosome 13"/>
</dbReference>
<gene>
    <name evidence="1" type="ORF">PR048_030722</name>
</gene>
<protein>
    <submittedName>
        <fullName evidence="1">Uncharacterized protein</fullName>
    </submittedName>
</protein>
<keyword evidence="2" id="KW-1185">Reference proteome</keyword>
<proteinExistence type="predicted"/>
<comment type="caution">
    <text evidence="1">The sequence shown here is derived from an EMBL/GenBank/DDBJ whole genome shotgun (WGS) entry which is preliminary data.</text>
</comment>
<sequence length="74" mass="8224">MRFVPLAEVWHLGRFYSSNELLLAAITEVCEASMRHAAKEVVLENEGRSDVAAAFDGTWQKRGHTSMNGVMTVT</sequence>
<evidence type="ECO:0000313" key="1">
    <source>
        <dbReference type="EMBL" id="KAJ8869154.1"/>
    </source>
</evidence>
<evidence type="ECO:0000313" key="2">
    <source>
        <dbReference type="Proteomes" id="UP001159363"/>
    </source>
</evidence>
<name>A0ABQ9G9Q1_9NEOP</name>